<sequence>MPHVKVCVEVLQWSAIIRKGFCLVSEVPNGNRQVRLCRWGVRLSRSGEVQHLPGDSAFSLQGTWDDELSQRLPEDGIVRNQGRNVLQDNVASPASDDAVPIHPTDDEMRSVEFLHSQSGSKNALSFYDTRKLNGTGHWRLQQDLAVIAHRVNSTQPADVAKDDKKQ</sequence>
<reference evidence="1" key="1">
    <citation type="journal article" date="2015" name="PLoS ONE">
        <title>Comprehensive Evaluation of Toxoplasma gondii VEG and Neospora caninum LIV Genomes with Tachyzoite Stage Transcriptome and Proteome Defines Novel Transcript Features.</title>
        <authorList>
            <person name="Ramaprasad A."/>
            <person name="Mourier T."/>
            <person name="Naeem R."/>
            <person name="Malas T.B."/>
            <person name="Moussa E."/>
            <person name="Panigrahi A."/>
            <person name="Vermont S.J."/>
            <person name="Otto T.D."/>
            <person name="Wastling J."/>
            <person name="Pain A."/>
        </authorList>
    </citation>
    <scope>NUCLEOTIDE SEQUENCE</scope>
    <source>
        <strain evidence="1">Liverpool</strain>
    </source>
</reference>
<evidence type="ECO:0000313" key="1">
    <source>
        <dbReference type="EMBL" id="CEL66408.1"/>
    </source>
</evidence>
<organism evidence="1">
    <name type="scientific">Neospora caninum (strain Liverpool)</name>
    <dbReference type="NCBI Taxonomy" id="572307"/>
    <lineage>
        <taxon>Eukaryota</taxon>
        <taxon>Sar</taxon>
        <taxon>Alveolata</taxon>
        <taxon>Apicomplexa</taxon>
        <taxon>Conoidasida</taxon>
        <taxon>Coccidia</taxon>
        <taxon>Eucoccidiorida</taxon>
        <taxon>Eimeriorina</taxon>
        <taxon>Sarcocystidae</taxon>
        <taxon>Neospora</taxon>
    </lineage>
</organism>
<proteinExistence type="predicted"/>
<protein>
    <submittedName>
        <fullName evidence="1">Uncharacterized protein</fullName>
    </submittedName>
</protein>
<dbReference type="EMBL" id="LN714481">
    <property type="protein sequence ID" value="CEL66408.1"/>
    <property type="molecule type" value="Genomic_DNA"/>
</dbReference>
<gene>
    <name evidence="1" type="ORF">BN1204_022235</name>
</gene>
<name>A0A0F7U999_NEOCL</name>
<accession>A0A0F7U999</accession>
<dbReference type="AlphaFoldDB" id="A0A0F7U999"/>